<dbReference type="NCBIfam" id="TIGR01707">
    <property type="entry name" value="gspI"/>
    <property type="match status" value="1"/>
</dbReference>
<protein>
    <recommendedName>
        <fullName evidence="9">Type II secretion system protein I</fullName>
        <shortName evidence="9">T2SS minor pseudopilin I</shortName>
    </recommendedName>
</protein>
<dbReference type="PROSITE" id="PS00409">
    <property type="entry name" value="PROKAR_NTER_METHYL"/>
    <property type="match status" value="1"/>
</dbReference>
<accession>A0A317RAN9</accession>
<dbReference type="SUPFAM" id="SSF54523">
    <property type="entry name" value="Pili subunits"/>
    <property type="match status" value="1"/>
</dbReference>
<dbReference type="EMBL" id="QGUB01000009">
    <property type="protein sequence ID" value="PWW43658.1"/>
    <property type="molecule type" value="Genomic_DNA"/>
</dbReference>
<dbReference type="AlphaFoldDB" id="A0A317RAN9"/>
<evidence type="ECO:0000256" key="3">
    <source>
        <dbReference type="ARBA" id="ARBA00022475"/>
    </source>
</evidence>
<evidence type="ECO:0000259" key="10">
    <source>
        <dbReference type="Pfam" id="PF02501"/>
    </source>
</evidence>
<dbReference type="GO" id="GO:0005886">
    <property type="term" value="C:plasma membrane"/>
    <property type="evidence" value="ECO:0007669"/>
    <property type="project" value="UniProtKB-SubCell"/>
</dbReference>
<dbReference type="RefSeq" id="WP_019372735.1">
    <property type="nucleotide sequence ID" value="NZ_ALEE01000072.1"/>
</dbReference>
<evidence type="ECO:0000256" key="5">
    <source>
        <dbReference type="ARBA" id="ARBA00022519"/>
    </source>
</evidence>
<name>A0A317RAN9_9BURK</name>
<dbReference type="OrthoDB" id="5296572at2"/>
<dbReference type="GO" id="GO:0015628">
    <property type="term" value="P:protein secretion by the type II secretion system"/>
    <property type="evidence" value="ECO:0007669"/>
    <property type="project" value="UniProtKB-UniRule"/>
</dbReference>
<evidence type="ECO:0000313" key="11">
    <source>
        <dbReference type="EMBL" id="PWW43658.1"/>
    </source>
</evidence>
<dbReference type="GO" id="GO:0015627">
    <property type="term" value="C:type II protein secretion system complex"/>
    <property type="evidence" value="ECO:0007669"/>
    <property type="project" value="UniProtKB-UniRule"/>
</dbReference>
<evidence type="ECO:0000256" key="8">
    <source>
        <dbReference type="ARBA" id="ARBA00023136"/>
    </source>
</evidence>
<keyword evidence="3" id="KW-1003">Cell membrane</keyword>
<comment type="function">
    <text evidence="9">Component of the type II secretion system required for the energy-dependent secretion of extracellular factors such as proteases and toxins from the periplasm.</text>
</comment>
<comment type="PTM">
    <text evidence="9">Cleaved by prepilin peptidase.</text>
</comment>
<reference evidence="11 12" key="1">
    <citation type="submission" date="2018-05" db="EMBL/GenBank/DDBJ databases">
        <title>Genomic Encyclopedia of Type Strains, Phase IV (KMG-IV): sequencing the most valuable type-strain genomes for metagenomic binning, comparative biology and taxonomic classification.</title>
        <authorList>
            <person name="Goeker M."/>
        </authorList>
    </citation>
    <scope>NUCLEOTIDE SEQUENCE [LARGE SCALE GENOMIC DNA]</scope>
    <source>
        <strain evidence="11 12">DSM 26006</strain>
    </source>
</reference>
<dbReference type="InterPro" id="IPR012902">
    <property type="entry name" value="N_methyl_site"/>
</dbReference>
<sequence>MSHVRAAARGFTLVEVLVALAIVAIALLAGSQATSALARNAARQTDVVLAHLCAQNELVRVRLARQMPPLGDEGRSCTQAGHVYAVTVTTSPTPNPQFRRVDAQVHDGTHPVLRLSTIVGRY</sequence>
<evidence type="ECO:0000256" key="4">
    <source>
        <dbReference type="ARBA" id="ARBA00022481"/>
    </source>
</evidence>
<keyword evidence="6" id="KW-0812">Transmembrane</keyword>
<keyword evidence="12" id="KW-1185">Reference proteome</keyword>
<feature type="domain" description="Type II secretion system protein GspI C-terminal" evidence="10">
    <location>
        <begin position="46"/>
        <end position="119"/>
    </location>
</feature>
<comment type="subcellular location">
    <subcellularLocation>
        <location evidence="1 9">Cell inner membrane</location>
        <topology evidence="1 9">Single-pass membrane protein</topology>
    </subcellularLocation>
</comment>
<dbReference type="PANTHER" id="PTHR38779">
    <property type="entry name" value="TYPE II SECRETION SYSTEM PROTEIN I-RELATED"/>
    <property type="match status" value="1"/>
</dbReference>
<keyword evidence="4 9" id="KW-0488">Methylation</keyword>
<gene>
    <name evidence="11" type="ORF">DFR36_1099</name>
</gene>
<evidence type="ECO:0000313" key="12">
    <source>
        <dbReference type="Proteomes" id="UP000246483"/>
    </source>
</evidence>
<keyword evidence="5 9" id="KW-0997">Cell inner membrane</keyword>
<dbReference type="Pfam" id="PF07963">
    <property type="entry name" value="N_methyl"/>
    <property type="match status" value="1"/>
</dbReference>
<comment type="caution">
    <text evidence="11">The sequence shown here is derived from an EMBL/GenBank/DDBJ whole genome shotgun (WGS) entry which is preliminary data.</text>
</comment>
<evidence type="ECO:0000256" key="1">
    <source>
        <dbReference type="ARBA" id="ARBA00004377"/>
    </source>
</evidence>
<evidence type="ECO:0000256" key="2">
    <source>
        <dbReference type="ARBA" id="ARBA00008358"/>
    </source>
</evidence>
<comment type="subunit">
    <text evidence="9">Type II secretion is composed of four main components: the outer membrane complex, the inner membrane complex, the cytoplasmic secretion ATPase and the periplasm-spanning pseudopilus.</text>
</comment>
<dbReference type="NCBIfam" id="TIGR02532">
    <property type="entry name" value="IV_pilin_GFxxxE"/>
    <property type="match status" value="1"/>
</dbReference>
<dbReference type="Pfam" id="PF02501">
    <property type="entry name" value="T2SSI"/>
    <property type="match status" value="1"/>
</dbReference>
<dbReference type="Gene3D" id="3.30.1300.30">
    <property type="entry name" value="GSPII I/J protein-like"/>
    <property type="match status" value="1"/>
</dbReference>
<organism evidence="11 12">
    <name type="scientific">Melaminivora alkalimesophila</name>
    <dbReference type="NCBI Taxonomy" id="1165852"/>
    <lineage>
        <taxon>Bacteria</taxon>
        <taxon>Pseudomonadati</taxon>
        <taxon>Pseudomonadota</taxon>
        <taxon>Betaproteobacteria</taxon>
        <taxon>Burkholderiales</taxon>
        <taxon>Comamonadaceae</taxon>
        <taxon>Melaminivora</taxon>
    </lineage>
</organism>
<comment type="similarity">
    <text evidence="2 9">Belongs to the GSP I family.</text>
</comment>
<evidence type="ECO:0000256" key="7">
    <source>
        <dbReference type="ARBA" id="ARBA00022989"/>
    </source>
</evidence>
<dbReference type="Proteomes" id="UP000246483">
    <property type="component" value="Unassembled WGS sequence"/>
</dbReference>
<keyword evidence="8" id="KW-0472">Membrane</keyword>
<keyword evidence="7" id="KW-1133">Transmembrane helix</keyword>
<proteinExistence type="inferred from homology"/>
<dbReference type="InterPro" id="IPR045584">
    <property type="entry name" value="Pilin-like"/>
</dbReference>
<evidence type="ECO:0000256" key="9">
    <source>
        <dbReference type="RuleBase" id="RU368030"/>
    </source>
</evidence>
<dbReference type="PANTHER" id="PTHR38779:SF2">
    <property type="entry name" value="TYPE II SECRETION SYSTEM PROTEIN I-RELATED"/>
    <property type="match status" value="1"/>
</dbReference>
<evidence type="ECO:0000256" key="6">
    <source>
        <dbReference type="ARBA" id="ARBA00022692"/>
    </source>
</evidence>
<dbReference type="InterPro" id="IPR010052">
    <property type="entry name" value="T2SS_protein-GspI"/>
</dbReference>
<dbReference type="InterPro" id="IPR003413">
    <property type="entry name" value="T2SS_GspI_C"/>
</dbReference>